<reference evidence="2" key="1">
    <citation type="submission" date="2016-11" db="UniProtKB">
        <authorList>
            <consortium name="WormBaseParasite"/>
        </authorList>
    </citation>
    <scope>IDENTIFICATION</scope>
    <source>
        <strain evidence="2">KR3021</strain>
    </source>
</reference>
<sequence>MASIPSHQQKETKYNPLSDKSVFEDFSDQVRRAAYQKKEIILYGCIHKDSLQMLKQRLDGLCDPGEVPFSEHEMVAYFRPNGKEKSLTIRFRRKFPGVDSFMHMKYIGNPEIDNKCPCIVRSRIDSVSKSGEYMDFMRRLGLRVDFEYIANGFARTRGTIVVTVYQISKIIELGNYQQTNIKPFGDCHIIEMSIMMPYLNDHIASAKMLRDFADQFHPYVFMLCFRFYCICPQDNTKHPYISIDVAQISLI</sequence>
<proteinExistence type="predicted"/>
<evidence type="ECO:0000313" key="1">
    <source>
        <dbReference type="Proteomes" id="UP000095286"/>
    </source>
</evidence>
<accession>A0AC35TGR5</accession>
<dbReference type="Proteomes" id="UP000095286">
    <property type="component" value="Unplaced"/>
</dbReference>
<dbReference type="WBParaSite" id="RSKR_0000049100.1">
    <property type="protein sequence ID" value="RSKR_0000049100.1"/>
    <property type="gene ID" value="RSKR_0000049100"/>
</dbReference>
<organism evidence="1 2">
    <name type="scientific">Rhabditophanes sp. KR3021</name>
    <dbReference type="NCBI Taxonomy" id="114890"/>
    <lineage>
        <taxon>Eukaryota</taxon>
        <taxon>Metazoa</taxon>
        <taxon>Ecdysozoa</taxon>
        <taxon>Nematoda</taxon>
        <taxon>Chromadorea</taxon>
        <taxon>Rhabditida</taxon>
        <taxon>Tylenchina</taxon>
        <taxon>Panagrolaimomorpha</taxon>
        <taxon>Strongyloidoidea</taxon>
        <taxon>Alloionematidae</taxon>
        <taxon>Rhabditophanes</taxon>
    </lineage>
</organism>
<name>A0AC35TGR5_9BILA</name>
<protein>
    <submittedName>
        <fullName evidence="2">Mediator of RNA polymerase II transcription subunit 18</fullName>
    </submittedName>
</protein>
<evidence type="ECO:0000313" key="2">
    <source>
        <dbReference type="WBParaSite" id="RSKR_0000049100.1"/>
    </source>
</evidence>